<name>A0A0A8YFF4_ARUDO</name>
<dbReference type="AlphaFoldDB" id="A0A0A8YFF4"/>
<organism evidence="1">
    <name type="scientific">Arundo donax</name>
    <name type="common">Giant reed</name>
    <name type="synonym">Donax arundinaceus</name>
    <dbReference type="NCBI Taxonomy" id="35708"/>
    <lineage>
        <taxon>Eukaryota</taxon>
        <taxon>Viridiplantae</taxon>
        <taxon>Streptophyta</taxon>
        <taxon>Embryophyta</taxon>
        <taxon>Tracheophyta</taxon>
        <taxon>Spermatophyta</taxon>
        <taxon>Magnoliopsida</taxon>
        <taxon>Liliopsida</taxon>
        <taxon>Poales</taxon>
        <taxon>Poaceae</taxon>
        <taxon>PACMAD clade</taxon>
        <taxon>Arundinoideae</taxon>
        <taxon>Arundineae</taxon>
        <taxon>Arundo</taxon>
    </lineage>
</organism>
<dbReference type="EMBL" id="GBRH01273885">
    <property type="protein sequence ID" value="JAD24010.1"/>
    <property type="molecule type" value="Transcribed_RNA"/>
</dbReference>
<evidence type="ECO:0000313" key="1">
    <source>
        <dbReference type="EMBL" id="JAD24010.1"/>
    </source>
</evidence>
<reference evidence="1" key="1">
    <citation type="submission" date="2014-09" db="EMBL/GenBank/DDBJ databases">
        <authorList>
            <person name="Magalhaes I.L.F."/>
            <person name="Oliveira U."/>
            <person name="Santos F.R."/>
            <person name="Vidigal T.H.D.A."/>
            <person name="Brescovit A.D."/>
            <person name="Santos A.J."/>
        </authorList>
    </citation>
    <scope>NUCLEOTIDE SEQUENCE</scope>
    <source>
        <tissue evidence="1">Shoot tissue taken approximately 20 cm above the soil surface</tissue>
    </source>
</reference>
<sequence length="24" mass="2601">MEKGFIKVIGGYLDFLEGEVAATI</sequence>
<accession>A0A0A8YFF4</accession>
<proteinExistence type="predicted"/>
<reference evidence="1" key="2">
    <citation type="journal article" date="2015" name="Data Brief">
        <title>Shoot transcriptome of the giant reed, Arundo donax.</title>
        <authorList>
            <person name="Barrero R.A."/>
            <person name="Guerrero F.D."/>
            <person name="Moolhuijzen P."/>
            <person name="Goolsby J.A."/>
            <person name="Tidwell J."/>
            <person name="Bellgard S.E."/>
            <person name="Bellgard M.I."/>
        </authorList>
    </citation>
    <scope>NUCLEOTIDE SEQUENCE</scope>
    <source>
        <tissue evidence="1">Shoot tissue taken approximately 20 cm above the soil surface</tissue>
    </source>
</reference>
<protein>
    <submittedName>
        <fullName evidence="1">Uncharacterized protein</fullName>
    </submittedName>
</protein>